<dbReference type="InterPro" id="IPR005324">
    <property type="entry name" value="Ribosomal_uS5_C"/>
</dbReference>
<dbReference type="GO" id="GO:0005840">
    <property type="term" value="C:ribosome"/>
    <property type="evidence" value="ECO:0007669"/>
    <property type="project" value="UniProtKB-KW"/>
</dbReference>
<dbReference type="PANTHER" id="PTHR48277:SF1">
    <property type="entry name" value="MITOCHONDRIAL RIBOSOMAL PROTEIN S5"/>
    <property type="match status" value="1"/>
</dbReference>
<proteinExistence type="inferred from homology"/>
<feature type="compositionally biased region" description="Basic and acidic residues" evidence="6">
    <location>
        <begin position="109"/>
        <end position="133"/>
    </location>
</feature>
<protein>
    <recommendedName>
        <fullName evidence="7">S5 DRBM domain-containing protein</fullName>
    </recommendedName>
</protein>
<sequence length="326" mass="36505">MLRLTKHAFNNFRPLQSSLPAMRARVLSVTSIRCNSSLPPTPTDISSSAHEFESDLLEEVEEDFEEEAEVQETFRWPNLMERDPILDDVEITNFGTSKQSPYSNSVTWRNKEDPKDADRESNSQFPEDRDDAKPYLLSTTRPSLISHRYVLVRKRVTQQTGKGKMHSQAILVVVGNGNGLVGYGYTTHPTDLAYAISKATEEAIRSMDRVDRFENRTVWSEMESKFSSTRIILRPRPVGFGLRCNPYIHQICKAAGIKDISAKVWGSKRPTQVIHCAIRMLQGGNAPLAMGNGFGGPGKRTAAGVGMRGAADIERERGRRIVPLRA</sequence>
<comment type="similarity">
    <text evidence="1 5">Belongs to the universal ribosomal protein uS5 family.</text>
</comment>
<evidence type="ECO:0000256" key="1">
    <source>
        <dbReference type="ARBA" id="ARBA00008945"/>
    </source>
</evidence>
<dbReference type="InterPro" id="IPR013810">
    <property type="entry name" value="Ribosomal_uS5_N"/>
</dbReference>
<dbReference type="SUPFAM" id="SSF54768">
    <property type="entry name" value="dsRNA-binding domain-like"/>
    <property type="match status" value="1"/>
</dbReference>
<dbReference type="Proteomes" id="UP000053257">
    <property type="component" value="Unassembled WGS sequence"/>
</dbReference>
<dbReference type="HOGENOM" id="CLU_038700_0_0_1"/>
<keyword evidence="2 4" id="KW-0689">Ribosomal protein</keyword>
<dbReference type="GO" id="GO:0003735">
    <property type="term" value="F:structural constituent of ribosome"/>
    <property type="evidence" value="ECO:0007669"/>
    <property type="project" value="UniProtKB-UniRule"/>
</dbReference>
<dbReference type="PROSITE" id="PS50881">
    <property type="entry name" value="S5_DSRBD"/>
    <property type="match status" value="1"/>
</dbReference>
<dbReference type="EMBL" id="KN840441">
    <property type="protein sequence ID" value="KIP12082.1"/>
    <property type="molecule type" value="Genomic_DNA"/>
</dbReference>
<evidence type="ECO:0000256" key="4">
    <source>
        <dbReference type="PROSITE-ProRule" id="PRU00268"/>
    </source>
</evidence>
<evidence type="ECO:0000256" key="6">
    <source>
        <dbReference type="SAM" id="MobiDB-lite"/>
    </source>
</evidence>
<name>A0A0C3SDR5_PHLG1</name>
<feature type="domain" description="S5 DRBM" evidence="7">
    <location>
        <begin position="146"/>
        <end position="210"/>
    </location>
</feature>
<organism evidence="8 9">
    <name type="scientific">Phlebiopsis gigantea (strain 11061_1 CR5-6)</name>
    <name type="common">White-rot fungus</name>
    <name type="synonym">Peniophora gigantea</name>
    <dbReference type="NCBI Taxonomy" id="745531"/>
    <lineage>
        <taxon>Eukaryota</taxon>
        <taxon>Fungi</taxon>
        <taxon>Dikarya</taxon>
        <taxon>Basidiomycota</taxon>
        <taxon>Agaricomycotina</taxon>
        <taxon>Agaricomycetes</taxon>
        <taxon>Polyporales</taxon>
        <taxon>Phanerochaetaceae</taxon>
        <taxon>Phlebiopsis</taxon>
    </lineage>
</organism>
<dbReference type="Gene3D" id="3.30.230.10">
    <property type="match status" value="1"/>
</dbReference>
<evidence type="ECO:0000256" key="2">
    <source>
        <dbReference type="ARBA" id="ARBA00022980"/>
    </source>
</evidence>
<dbReference type="PANTHER" id="PTHR48277">
    <property type="entry name" value="MITOCHONDRIAL RIBOSOMAL PROTEIN S5"/>
    <property type="match status" value="1"/>
</dbReference>
<evidence type="ECO:0000259" key="7">
    <source>
        <dbReference type="PROSITE" id="PS50881"/>
    </source>
</evidence>
<dbReference type="Pfam" id="PF00333">
    <property type="entry name" value="Ribosomal_S5"/>
    <property type="match status" value="1"/>
</dbReference>
<dbReference type="STRING" id="745531.A0A0C3SDR5"/>
<dbReference type="OrthoDB" id="309483at2759"/>
<dbReference type="Gene3D" id="3.30.160.20">
    <property type="match status" value="1"/>
</dbReference>
<evidence type="ECO:0000256" key="5">
    <source>
        <dbReference type="RuleBase" id="RU003823"/>
    </source>
</evidence>
<evidence type="ECO:0000313" key="8">
    <source>
        <dbReference type="EMBL" id="KIP12082.1"/>
    </source>
</evidence>
<dbReference type="FunFam" id="3.30.230.10:FF:000002">
    <property type="entry name" value="30S ribosomal protein S5"/>
    <property type="match status" value="1"/>
</dbReference>
<evidence type="ECO:0000313" key="9">
    <source>
        <dbReference type="Proteomes" id="UP000053257"/>
    </source>
</evidence>
<dbReference type="InterPro" id="IPR000851">
    <property type="entry name" value="Ribosomal_uS5"/>
</dbReference>
<reference evidence="8 9" key="1">
    <citation type="journal article" date="2014" name="PLoS Genet.">
        <title>Analysis of the Phlebiopsis gigantea genome, transcriptome and secretome provides insight into its pioneer colonization strategies of wood.</title>
        <authorList>
            <person name="Hori C."/>
            <person name="Ishida T."/>
            <person name="Igarashi K."/>
            <person name="Samejima M."/>
            <person name="Suzuki H."/>
            <person name="Master E."/>
            <person name="Ferreira P."/>
            <person name="Ruiz-Duenas F.J."/>
            <person name="Held B."/>
            <person name="Canessa P."/>
            <person name="Larrondo L.F."/>
            <person name="Schmoll M."/>
            <person name="Druzhinina I.S."/>
            <person name="Kubicek C.P."/>
            <person name="Gaskell J.A."/>
            <person name="Kersten P."/>
            <person name="St John F."/>
            <person name="Glasner J."/>
            <person name="Sabat G."/>
            <person name="Splinter BonDurant S."/>
            <person name="Syed K."/>
            <person name="Yadav J."/>
            <person name="Mgbeahuruike A.C."/>
            <person name="Kovalchuk A."/>
            <person name="Asiegbu F.O."/>
            <person name="Lackner G."/>
            <person name="Hoffmeister D."/>
            <person name="Rencoret J."/>
            <person name="Gutierrez A."/>
            <person name="Sun H."/>
            <person name="Lindquist E."/>
            <person name="Barry K."/>
            <person name="Riley R."/>
            <person name="Grigoriev I.V."/>
            <person name="Henrissat B."/>
            <person name="Kues U."/>
            <person name="Berka R.M."/>
            <person name="Martinez A.T."/>
            <person name="Covert S.F."/>
            <person name="Blanchette R.A."/>
            <person name="Cullen D."/>
        </authorList>
    </citation>
    <scope>NUCLEOTIDE SEQUENCE [LARGE SCALE GENOMIC DNA]</scope>
    <source>
        <strain evidence="8 9">11061_1 CR5-6</strain>
    </source>
</reference>
<accession>A0A0C3SDR5</accession>
<dbReference type="InterPro" id="IPR014721">
    <property type="entry name" value="Ribsml_uS5_D2-typ_fold_subgr"/>
</dbReference>
<dbReference type="GO" id="GO:0005737">
    <property type="term" value="C:cytoplasm"/>
    <property type="evidence" value="ECO:0007669"/>
    <property type="project" value="UniProtKB-ARBA"/>
</dbReference>
<feature type="region of interest" description="Disordered" evidence="6">
    <location>
        <begin position="92"/>
        <end position="136"/>
    </location>
</feature>
<dbReference type="AlphaFoldDB" id="A0A0C3SDR5"/>
<keyword evidence="9" id="KW-1185">Reference proteome</keyword>
<evidence type="ECO:0000256" key="3">
    <source>
        <dbReference type="ARBA" id="ARBA00023274"/>
    </source>
</evidence>
<feature type="compositionally biased region" description="Polar residues" evidence="6">
    <location>
        <begin position="93"/>
        <end position="108"/>
    </location>
</feature>
<dbReference type="GO" id="GO:1990904">
    <property type="term" value="C:ribonucleoprotein complex"/>
    <property type="evidence" value="ECO:0007669"/>
    <property type="project" value="UniProtKB-UniRule"/>
</dbReference>
<dbReference type="GO" id="GO:0006412">
    <property type="term" value="P:translation"/>
    <property type="evidence" value="ECO:0007669"/>
    <property type="project" value="InterPro"/>
</dbReference>
<dbReference type="SUPFAM" id="SSF54211">
    <property type="entry name" value="Ribosomal protein S5 domain 2-like"/>
    <property type="match status" value="1"/>
</dbReference>
<dbReference type="InterPro" id="IPR020568">
    <property type="entry name" value="Ribosomal_Su5_D2-typ_SF"/>
</dbReference>
<keyword evidence="3 4" id="KW-0687">Ribonucleoprotein</keyword>
<dbReference type="Pfam" id="PF03719">
    <property type="entry name" value="Ribosomal_S5_C"/>
    <property type="match status" value="1"/>
</dbReference>
<gene>
    <name evidence="8" type="ORF">PHLGIDRAFT_17724</name>
</gene>
<dbReference type="GO" id="GO:0003723">
    <property type="term" value="F:RNA binding"/>
    <property type="evidence" value="ECO:0007669"/>
    <property type="project" value="InterPro"/>
</dbReference>